<reference evidence="2 3" key="1">
    <citation type="journal article" date="2013" name="Proc. Natl. Acad. Sci. U.S.A.">
        <title>Candidate phylum TM6 genome recovered from a hospital sink biofilm provides genomic insights into this uncultivated phylum.</title>
        <authorList>
            <person name="McLean J.S."/>
            <person name="Lombardo M.J."/>
            <person name="Badger J.H."/>
            <person name="Edlund A."/>
            <person name="Novotny M."/>
            <person name="Yee-Greenbaum J."/>
            <person name="Vyahhi N."/>
            <person name="Hall A.P."/>
            <person name="Yang Y."/>
            <person name="Dupont C.L."/>
            <person name="Ziegler M.G."/>
            <person name="Chitsaz H."/>
            <person name="Allen A.E."/>
            <person name="Yooseph S."/>
            <person name="Tesler G."/>
            <person name="Pevzner P.A."/>
            <person name="Friedman R.M."/>
            <person name="Nealson K.H."/>
            <person name="Venter J.C."/>
            <person name="Lasken R.S."/>
        </authorList>
    </citation>
    <scope>NUCLEOTIDE SEQUENCE [LARGE SCALE GENOMIC DNA]</scope>
    <source>
        <strain evidence="2 3">TM6SC1</strain>
    </source>
</reference>
<dbReference type="AlphaFoldDB" id="A0A0D2JDB2"/>
<feature type="signal peptide" evidence="1">
    <location>
        <begin position="1"/>
        <end position="23"/>
    </location>
</feature>
<dbReference type="EMBL" id="ARQD01000004">
    <property type="protein sequence ID" value="KIX84956.1"/>
    <property type="molecule type" value="Genomic_DNA"/>
</dbReference>
<keyword evidence="3" id="KW-1185">Reference proteome</keyword>
<feature type="chain" id="PRO_5002255973" evidence="1">
    <location>
        <begin position="24"/>
        <end position="118"/>
    </location>
</feature>
<accession>A0A0D2JDB2</accession>
<gene>
    <name evidence="2" type="ORF">J120_04430</name>
</gene>
<sequence length="118" mass="13388">MNFNARHVYTLAALACISSNIHAMEKEATSNKTIQIEAYSWDNQHTVNGGNYIIDNLYYLSHIEQYAPLPENYEGHFVERSGSVKEDHESKLGNEHQCLAKSGGVINKLLCYLKLKQD</sequence>
<proteinExistence type="predicted"/>
<keyword evidence="1" id="KW-0732">Signal</keyword>
<name>A0A0D2JDB2_9BACT</name>
<evidence type="ECO:0000313" key="3">
    <source>
        <dbReference type="Proteomes" id="UP000032214"/>
    </source>
</evidence>
<dbReference type="Proteomes" id="UP000032214">
    <property type="component" value="Unassembled WGS sequence"/>
</dbReference>
<organism evidence="2 3">
    <name type="scientific">candidate division TM6 bacterium JCVI TM6SC1</name>
    <dbReference type="NCBI Taxonomy" id="1306947"/>
    <lineage>
        <taxon>Bacteria</taxon>
        <taxon>Candidatus Babelota</taxon>
        <taxon>Vermiphilus</taxon>
    </lineage>
</organism>
<protein>
    <submittedName>
        <fullName evidence="2">Uncharacterized protein</fullName>
    </submittedName>
</protein>
<comment type="caution">
    <text evidence="2">The sequence shown here is derived from an EMBL/GenBank/DDBJ whole genome shotgun (WGS) entry which is preliminary data.</text>
</comment>
<evidence type="ECO:0000256" key="1">
    <source>
        <dbReference type="SAM" id="SignalP"/>
    </source>
</evidence>
<evidence type="ECO:0000313" key="2">
    <source>
        <dbReference type="EMBL" id="KIX84956.1"/>
    </source>
</evidence>